<reference evidence="1 2" key="1">
    <citation type="journal article" date="2013" name="Genome Announc.">
        <title>Whole-Genome Shotgun Assembly and Analysis of the Genome of Streptomyces mobaraensis DSM 40847, a Strain for Industrial Production of Microbial Transglutaminase.</title>
        <authorList>
            <person name="Yang H."/>
            <person name="He T."/>
            <person name="Wu W."/>
            <person name="Zhu W."/>
            <person name="Lu B."/>
            <person name="Sun W."/>
        </authorList>
    </citation>
    <scope>NUCLEOTIDE SEQUENCE [LARGE SCALE GENOMIC DNA]</scope>
    <source>
        <strain evidence="1 2">DSM 40847</strain>
    </source>
</reference>
<proteinExistence type="predicted"/>
<evidence type="ECO:0000313" key="2">
    <source>
        <dbReference type="Proteomes" id="UP000011740"/>
    </source>
</evidence>
<dbReference type="AlphaFoldDB" id="M3ABB6"/>
<dbReference type="PATRIC" id="fig|1223523.3.peg.289"/>
<dbReference type="STRING" id="1223523.H340_01444"/>
<protein>
    <submittedName>
        <fullName evidence="1">Uncharacterized protein</fullName>
    </submittedName>
</protein>
<name>M3ABB6_STRM1</name>
<dbReference type="RefSeq" id="WP_004938188.1">
    <property type="nucleotide sequence ID" value="NZ_AORZ01000002.1"/>
</dbReference>
<gene>
    <name evidence="1" type="ORF">H340_01444</name>
</gene>
<comment type="caution">
    <text evidence="1">The sequence shown here is derived from an EMBL/GenBank/DDBJ whole genome shotgun (WGS) entry which is preliminary data.</text>
</comment>
<sequence length="166" mass="19190">MSRTNNLGFARLAAEAMNATYLRAGLIEAVELDDERFADWMRRNFAGKVNGHDLLRMEPNLVRAAVKVCLAEEAKTPVFARTVRAYKERSDKQNWDDLLEQVSRVACHDYESTRDDHRKTMELLWNYFEGKGSWLREHYEQAKGVRDDSKLGIFVKVYESTVGLAK</sequence>
<dbReference type="EMBL" id="AORZ01000002">
    <property type="protein sequence ID" value="EMF02469.1"/>
    <property type="molecule type" value="Genomic_DNA"/>
</dbReference>
<accession>M3ABB6</accession>
<organism evidence="1 2">
    <name type="scientific">Streptomyces mobaraensis (strain ATCC 29032 / DSM 40847 / JCM 4168 / NBRC 13819 / NCIMB 11159 / IPCR 16-22)</name>
    <dbReference type="NCBI Taxonomy" id="1223523"/>
    <lineage>
        <taxon>Bacteria</taxon>
        <taxon>Bacillati</taxon>
        <taxon>Actinomycetota</taxon>
        <taxon>Actinomycetes</taxon>
        <taxon>Kitasatosporales</taxon>
        <taxon>Streptomycetaceae</taxon>
        <taxon>Streptomyces</taxon>
    </lineage>
</organism>
<evidence type="ECO:0000313" key="1">
    <source>
        <dbReference type="EMBL" id="EMF02469.1"/>
    </source>
</evidence>
<dbReference type="Proteomes" id="UP000011740">
    <property type="component" value="Unassembled WGS sequence"/>
</dbReference>